<dbReference type="Gene3D" id="2.60.120.260">
    <property type="entry name" value="Galactose-binding domain-like"/>
    <property type="match status" value="1"/>
</dbReference>
<evidence type="ECO:0000313" key="5">
    <source>
        <dbReference type="EMBL" id="KAF9467401.1"/>
    </source>
</evidence>
<feature type="region of interest" description="Disordered" evidence="3">
    <location>
        <begin position="648"/>
        <end position="709"/>
    </location>
</feature>
<sequence length="901" mass="101978">MSGVSRRSATEQSVSLPYTIAQCSAHSGKYAAENILVDDPANQSSRWSGAYQGNANQWIVLRLENMAVLKSITFGKFHKPHPCNMKEFKIYVGVTDDHMSEVLHSGLKNDPIPETFPLKHVNKAGVSFPTRYIKIVPLSAHGQSFHTSIWHVSMTGIIDENMVERVRVTYDEYRETAVLKHLLKHLRQRRLLGPYESILSRAGIQMEHPLVTKLHESIVLQGDWYQAEQLIPTIYEAGLFDSYLQAAQPHASWKRLYGTDADGDMPSPRGGHSMCIDPINDMIYLFGGWDGTRSLDDFWVYSVKEEKWRVLSHSTSSAQNAPGARSCHKMVFDTKTGSIYILGRLNDQDTIDPRTKREPTTLPPLPPGATNTPPITAQPSPEEKSPKGKTICSEFYRYHTRGVDAGKWDFLSFDTASSGGPPLVFDHQMVMDSDSQIMYVFGGRVVDGDWNSVKYSGLYSYNVRLNKWKLLQHPDTSNTAQVIIPSRFGHSMVLEPYSRTLYIFAGQRDDTYLSDMYAYDIATNTATEIYTNFTTAGGPDACFTQRAVIDPHLREIYVVCGLTRSPQSGSVTTLPSESPNWVFRYEPRPGKWMQVLPVDPEAVERDDLDDDFLNEVEEPLPRYAHQVVYNPITKTVFMHGGNAGIVGQMERNRRNSIRNSRRDSIMSRRDSVMSHRDSLMSRRNSIASRRDSMMSESPTSERRPERREQRLDDFWQMNLIRSGSEKIIRRATYSLRQQQFREMCEEMSAVKALNFLQTEVSNVVDHSDPEEAESFRALLTHLLSPAPPSPPIAEPVPPKTGPSPPRKWSRPTTPGGDWTDKLEDDNTDYAHLTGSVSVHALRDTEDPLERELRAGDPRKLNEARFTQRNAVFESLLRFISEKDKQPCGSLLDMVDGDEGGL</sequence>
<dbReference type="SUPFAM" id="SSF49785">
    <property type="entry name" value="Galactose-binding domain-like"/>
    <property type="match status" value="1"/>
</dbReference>
<dbReference type="Pfam" id="PF06588">
    <property type="entry name" value="Muskelin_N"/>
    <property type="match status" value="1"/>
</dbReference>
<dbReference type="InterPro" id="IPR006652">
    <property type="entry name" value="Kelch_1"/>
</dbReference>
<dbReference type="AlphaFoldDB" id="A0A9P5YGF7"/>
<evidence type="ECO:0000256" key="3">
    <source>
        <dbReference type="SAM" id="MobiDB-lite"/>
    </source>
</evidence>
<feature type="region of interest" description="Disordered" evidence="3">
    <location>
        <begin position="783"/>
        <end position="825"/>
    </location>
</feature>
<dbReference type="PANTHER" id="PTHR15526:SF5">
    <property type="entry name" value="MUSKELIN"/>
    <property type="match status" value="1"/>
</dbReference>
<protein>
    <submittedName>
        <fullName evidence="5">Muskelin N-terminus-domain-containing protein</fullName>
    </submittedName>
</protein>
<dbReference type="SUPFAM" id="SSF117281">
    <property type="entry name" value="Kelch motif"/>
    <property type="match status" value="2"/>
</dbReference>
<feature type="compositionally biased region" description="Pro residues" evidence="3">
    <location>
        <begin position="785"/>
        <end position="805"/>
    </location>
</feature>
<dbReference type="PANTHER" id="PTHR15526">
    <property type="entry name" value="MUSKELIN"/>
    <property type="match status" value="1"/>
</dbReference>
<dbReference type="InterPro" id="IPR010565">
    <property type="entry name" value="Muskelin_N"/>
</dbReference>
<feature type="domain" description="Muskelin N-terminal" evidence="4">
    <location>
        <begin position="15"/>
        <end position="209"/>
    </location>
</feature>
<evidence type="ECO:0000256" key="2">
    <source>
        <dbReference type="ARBA" id="ARBA00022737"/>
    </source>
</evidence>
<keyword evidence="2" id="KW-0677">Repeat</keyword>
<dbReference type="GO" id="GO:0005737">
    <property type="term" value="C:cytoplasm"/>
    <property type="evidence" value="ECO:0007669"/>
    <property type="project" value="TreeGrafter"/>
</dbReference>
<accession>A0A9P5YGF7</accession>
<proteinExistence type="predicted"/>
<dbReference type="InterPro" id="IPR015915">
    <property type="entry name" value="Kelch-typ_b-propeller"/>
</dbReference>
<evidence type="ECO:0000256" key="1">
    <source>
        <dbReference type="ARBA" id="ARBA00022441"/>
    </source>
</evidence>
<dbReference type="InterPro" id="IPR008979">
    <property type="entry name" value="Galactose-bd-like_sf"/>
</dbReference>
<evidence type="ECO:0000313" key="6">
    <source>
        <dbReference type="Proteomes" id="UP000807353"/>
    </source>
</evidence>
<reference evidence="5" key="1">
    <citation type="submission" date="2020-11" db="EMBL/GenBank/DDBJ databases">
        <authorList>
            <consortium name="DOE Joint Genome Institute"/>
            <person name="Ahrendt S."/>
            <person name="Riley R."/>
            <person name="Andreopoulos W."/>
            <person name="Labutti K."/>
            <person name="Pangilinan J."/>
            <person name="Ruiz-Duenas F.J."/>
            <person name="Barrasa J.M."/>
            <person name="Sanchez-Garcia M."/>
            <person name="Camarero S."/>
            <person name="Miyauchi S."/>
            <person name="Serrano A."/>
            <person name="Linde D."/>
            <person name="Babiker R."/>
            <person name="Drula E."/>
            <person name="Ayuso-Fernandez I."/>
            <person name="Pacheco R."/>
            <person name="Padilla G."/>
            <person name="Ferreira P."/>
            <person name="Barriuso J."/>
            <person name="Kellner H."/>
            <person name="Castanera R."/>
            <person name="Alfaro M."/>
            <person name="Ramirez L."/>
            <person name="Pisabarro A.G."/>
            <person name="Kuo A."/>
            <person name="Tritt A."/>
            <person name="Lipzen A."/>
            <person name="He G."/>
            <person name="Yan M."/>
            <person name="Ng V."/>
            <person name="Cullen D."/>
            <person name="Martin F."/>
            <person name="Rosso M.-N."/>
            <person name="Henrissat B."/>
            <person name="Hibbett D."/>
            <person name="Martinez A.T."/>
            <person name="Grigoriev I.V."/>
        </authorList>
    </citation>
    <scope>NUCLEOTIDE SEQUENCE</scope>
    <source>
        <strain evidence="5">CBS 247.69</strain>
    </source>
</reference>
<organism evidence="5 6">
    <name type="scientific">Collybia nuda</name>
    <dbReference type="NCBI Taxonomy" id="64659"/>
    <lineage>
        <taxon>Eukaryota</taxon>
        <taxon>Fungi</taxon>
        <taxon>Dikarya</taxon>
        <taxon>Basidiomycota</taxon>
        <taxon>Agaricomycotina</taxon>
        <taxon>Agaricomycetes</taxon>
        <taxon>Agaricomycetidae</taxon>
        <taxon>Agaricales</taxon>
        <taxon>Tricholomatineae</taxon>
        <taxon>Clitocybaceae</taxon>
        <taxon>Collybia</taxon>
    </lineage>
</organism>
<dbReference type="Proteomes" id="UP000807353">
    <property type="component" value="Unassembled WGS sequence"/>
</dbReference>
<keyword evidence="6" id="KW-1185">Reference proteome</keyword>
<gene>
    <name evidence="5" type="ORF">BDZ94DRAFT_1249255</name>
</gene>
<name>A0A9P5YGF7_9AGAR</name>
<feature type="region of interest" description="Disordered" evidence="3">
    <location>
        <begin position="349"/>
        <end position="388"/>
    </location>
</feature>
<dbReference type="OrthoDB" id="10052615at2759"/>
<evidence type="ECO:0000259" key="4">
    <source>
        <dbReference type="Pfam" id="PF06588"/>
    </source>
</evidence>
<dbReference type="EMBL" id="MU150237">
    <property type="protein sequence ID" value="KAF9467401.1"/>
    <property type="molecule type" value="Genomic_DNA"/>
</dbReference>
<dbReference type="SMART" id="SM00612">
    <property type="entry name" value="Kelch"/>
    <property type="match status" value="1"/>
</dbReference>
<dbReference type="Gene3D" id="2.120.10.80">
    <property type="entry name" value="Kelch-type beta propeller"/>
    <property type="match status" value="2"/>
</dbReference>
<feature type="compositionally biased region" description="Basic and acidic residues" evidence="3">
    <location>
        <begin position="660"/>
        <end position="680"/>
    </location>
</feature>
<dbReference type="Pfam" id="PF24681">
    <property type="entry name" value="Kelch_KLHDC2_KLHL20_DRC7"/>
    <property type="match status" value="2"/>
</dbReference>
<dbReference type="InterPro" id="IPR052456">
    <property type="entry name" value="CTLH_complex_component"/>
</dbReference>
<feature type="compositionally biased region" description="Basic and acidic residues" evidence="3">
    <location>
        <begin position="688"/>
        <end position="709"/>
    </location>
</feature>
<comment type="caution">
    <text evidence="5">The sequence shown here is derived from an EMBL/GenBank/DDBJ whole genome shotgun (WGS) entry which is preliminary data.</text>
</comment>
<keyword evidence="1" id="KW-0880">Kelch repeat</keyword>